<dbReference type="InterPro" id="IPR011761">
    <property type="entry name" value="ATP-grasp"/>
</dbReference>
<dbReference type="SUPFAM" id="SSF56059">
    <property type="entry name" value="Glutathione synthetase ATP-binding domain-like"/>
    <property type="match status" value="1"/>
</dbReference>
<dbReference type="InterPro" id="IPR005479">
    <property type="entry name" value="CPAse_ATP-bd"/>
</dbReference>
<keyword evidence="1" id="KW-0547">Nucleotide-binding</keyword>
<dbReference type="Proteomes" id="UP001206206">
    <property type="component" value="Unassembled WGS sequence"/>
</dbReference>
<organism evidence="3 4">
    <name type="scientific">Streptantibioticus rubrisoli</name>
    <dbReference type="NCBI Taxonomy" id="1387313"/>
    <lineage>
        <taxon>Bacteria</taxon>
        <taxon>Bacillati</taxon>
        <taxon>Actinomycetota</taxon>
        <taxon>Actinomycetes</taxon>
        <taxon>Kitasatosporales</taxon>
        <taxon>Streptomycetaceae</taxon>
        <taxon>Streptantibioticus</taxon>
    </lineage>
</organism>
<proteinExistence type="predicted"/>
<gene>
    <name evidence="3" type="ORF">NON19_07350</name>
</gene>
<dbReference type="Pfam" id="PF02786">
    <property type="entry name" value="CPSase_L_D2"/>
    <property type="match status" value="1"/>
</dbReference>
<dbReference type="Gene3D" id="3.30.470.20">
    <property type="entry name" value="ATP-grasp fold, B domain"/>
    <property type="match status" value="1"/>
</dbReference>
<protein>
    <submittedName>
        <fullName evidence="3">ATP-grasp domain-containing protein</fullName>
    </submittedName>
</protein>
<evidence type="ECO:0000313" key="3">
    <source>
        <dbReference type="EMBL" id="MCQ4041849.1"/>
    </source>
</evidence>
<keyword evidence="1" id="KW-0067">ATP-binding</keyword>
<evidence type="ECO:0000313" key="4">
    <source>
        <dbReference type="Proteomes" id="UP001206206"/>
    </source>
</evidence>
<dbReference type="PROSITE" id="PS00867">
    <property type="entry name" value="CPSASE_2"/>
    <property type="match status" value="1"/>
</dbReference>
<evidence type="ECO:0000256" key="1">
    <source>
        <dbReference type="PROSITE-ProRule" id="PRU00409"/>
    </source>
</evidence>
<dbReference type="RefSeq" id="WP_255925841.1">
    <property type="nucleotide sequence ID" value="NZ_JANFNH010000004.1"/>
</dbReference>
<feature type="domain" description="ATP-grasp" evidence="2">
    <location>
        <begin position="125"/>
        <end position="314"/>
    </location>
</feature>
<accession>A0ABT1P910</accession>
<keyword evidence="4" id="KW-1185">Reference proteome</keyword>
<name>A0ABT1P910_9ACTN</name>
<dbReference type="EMBL" id="JANFNH010000004">
    <property type="protein sequence ID" value="MCQ4041849.1"/>
    <property type="molecule type" value="Genomic_DNA"/>
</dbReference>
<reference evidence="3 4" key="1">
    <citation type="submission" date="2022-06" db="EMBL/GenBank/DDBJ databases">
        <title>Draft genome sequence of type strain Streptomyces rubrisoli DSM 42083.</title>
        <authorList>
            <person name="Duangmal K."/>
            <person name="Klaysubun C."/>
        </authorList>
    </citation>
    <scope>NUCLEOTIDE SEQUENCE [LARGE SCALE GENOMIC DNA]</scope>
    <source>
        <strain evidence="3 4">DSM 42083</strain>
    </source>
</reference>
<sequence>MTEVLLLRSGNPRRLTEPVWRDTLRLCADAGVPVLSTPPDPPGGPEEDLPPGLLTLVPEAAEPDEVAALLAEHDPARIVHCADPDALVRRDVEAARRHRHLRGEGADADRDAAGFDTLLHKGRSRDLCERIGIGIPEGGWGPAGEPLLRRRAATLLENSGRIVLKDPVGWAGRGQSVVRRPQELARALDAMGDRPVVAEAFVSGEEVSVEVLCLGGGAGMVLGWALKGGTDEGGHPLHRLRLAPAGPVPAVLGTEAMRLCAAAGYQGMAEVEFVVGDDGEARVLECNPRVSAISRTFAAANGTSSTELAVRSALYGADGLPEPARLETAERVLPASLPPDVLAGLAAAPGVAWVHPVTDAFQPRVLLGGVAGEGQVDRGVRQLARLTGIDLAEPLEGRRATARRLTAALDGFQRSLAAGNASAYSPDHGDH</sequence>
<evidence type="ECO:0000259" key="2">
    <source>
        <dbReference type="PROSITE" id="PS50975"/>
    </source>
</evidence>
<dbReference type="PROSITE" id="PS50975">
    <property type="entry name" value="ATP_GRASP"/>
    <property type="match status" value="1"/>
</dbReference>
<comment type="caution">
    <text evidence="3">The sequence shown here is derived from an EMBL/GenBank/DDBJ whole genome shotgun (WGS) entry which is preliminary data.</text>
</comment>